<feature type="transmembrane region" description="Helical" evidence="5">
    <location>
        <begin position="137"/>
        <end position="155"/>
    </location>
</feature>
<dbReference type="Pfam" id="PF07690">
    <property type="entry name" value="MFS_1"/>
    <property type="match status" value="1"/>
</dbReference>
<feature type="transmembrane region" description="Helical" evidence="5">
    <location>
        <begin position="167"/>
        <end position="190"/>
    </location>
</feature>
<feature type="transmembrane region" description="Helical" evidence="5">
    <location>
        <begin position="72"/>
        <end position="91"/>
    </location>
</feature>
<feature type="transmembrane region" description="Helical" evidence="5">
    <location>
        <begin position="500"/>
        <end position="521"/>
    </location>
</feature>
<comment type="subcellular location">
    <subcellularLocation>
        <location evidence="1">Membrane</location>
        <topology evidence="1">Multi-pass membrane protein</topology>
    </subcellularLocation>
</comment>
<feature type="transmembrane region" description="Helical" evidence="5">
    <location>
        <begin position="366"/>
        <end position="386"/>
    </location>
</feature>
<evidence type="ECO:0000256" key="1">
    <source>
        <dbReference type="ARBA" id="ARBA00004141"/>
    </source>
</evidence>
<organism evidence="7 8">
    <name type="scientific">Macrophomina phaseolina</name>
    <dbReference type="NCBI Taxonomy" id="35725"/>
    <lineage>
        <taxon>Eukaryota</taxon>
        <taxon>Fungi</taxon>
        <taxon>Dikarya</taxon>
        <taxon>Ascomycota</taxon>
        <taxon>Pezizomycotina</taxon>
        <taxon>Dothideomycetes</taxon>
        <taxon>Dothideomycetes incertae sedis</taxon>
        <taxon>Botryosphaeriales</taxon>
        <taxon>Botryosphaeriaceae</taxon>
        <taxon>Macrophomina</taxon>
    </lineage>
</organism>
<feature type="transmembrane region" description="Helical" evidence="5">
    <location>
        <begin position="111"/>
        <end position="130"/>
    </location>
</feature>
<dbReference type="InterPro" id="IPR036259">
    <property type="entry name" value="MFS_trans_sf"/>
</dbReference>
<evidence type="ECO:0000313" key="7">
    <source>
        <dbReference type="EMBL" id="KAH7044020.1"/>
    </source>
</evidence>
<feature type="transmembrane region" description="Helical" evidence="5">
    <location>
        <begin position="470"/>
        <end position="488"/>
    </location>
</feature>
<evidence type="ECO:0000256" key="5">
    <source>
        <dbReference type="SAM" id="Phobius"/>
    </source>
</evidence>
<feature type="transmembrane region" description="Helical" evidence="5">
    <location>
        <begin position="438"/>
        <end position="458"/>
    </location>
</feature>
<dbReference type="InterPro" id="IPR011701">
    <property type="entry name" value="MFS"/>
</dbReference>
<dbReference type="GO" id="GO:0016301">
    <property type="term" value="F:kinase activity"/>
    <property type="evidence" value="ECO:0007669"/>
    <property type="project" value="UniProtKB-KW"/>
</dbReference>
<dbReference type="SUPFAM" id="SSF103473">
    <property type="entry name" value="MFS general substrate transporter"/>
    <property type="match status" value="1"/>
</dbReference>
<keyword evidence="3 5" id="KW-1133">Transmembrane helix</keyword>
<feature type="transmembrane region" description="Helical" evidence="5">
    <location>
        <begin position="407"/>
        <end position="426"/>
    </location>
</feature>
<feature type="transmembrane region" description="Helical" evidence="5">
    <location>
        <begin position="197"/>
        <end position="219"/>
    </location>
</feature>
<dbReference type="Gene3D" id="1.20.1250.20">
    <property type="entry name" value="MFS general substrate transporter like domains"/>
    <property type="match status" value="1"/>
</dbReference>
<dbReference type="PANTHER" id="PTHR23502:SF4">
    <property type="entry name" value="MAJOR FACILITATOR SUPERFAMILY (MFS) PROFILE DOMAIN-CONTAINING PROTEIN-RELATED"/>
    <property type="match status" value="1"/>
</dbReference>
<feature type="transmembrane region" description="Helical" evidence="5">
    <location>
        <begin position="225"/>
        <end position="246"/>
    </location>
</feature>
<evidence type="ECO:0000256" key="2">
    <source>
        <dbReference type="ARBA" id="ARBA00022692"/>
    </source>
</evidence>
<dbReference type="InterPro" id="IPR020846">
    <property type="entry name" value="MFS_dom"/>
</dbReference>
<feature type="domain" description="Major facilitator superfamily (MFS) profile" evidence="6">
    <location>
        <begin position="72"/>
        <end position="544"/>
    </location>
</feature>
<comment type="caution">
    <text evidence="7">The sequence shown here is derived from an EMBL/GenBank/DDBJ whole genome shotgun (WGS) entry which is preliminary data.</text>
</comment>
<dbReference type="EMBL" id="JAGTJR010000021">
    <property type="protein sequence ID" value="KAH7044020.1"/>
    <property type="molecule type" value="Genomic_DNA"/>
</dbReference>
<keyword evidence="8" id="KW-1185">Reference proteome</keyword>
<accession>A0ABQ8G415</accession>
<keyword evidence="7" id="KW-0808">Transferase</keyword>
<feature type="transmembrane region" description="Helical" evidence="5">
    <location>
        <begin position="322"/>
        <end position="346"/>
    </location>
</feature>
<reference evidence="7 8" key="1">
    <citation type="journal article" date="2021" name="Nat. Commun.">
        <title>Genetic determinants of endophytism in the Arabidopsis root mycobiome.</title>
        <authorList>
            <person name="Mesny F."/>
            <person name="Miyauchi S."/>
            <person name="Thiergart T."/>
            <person name="Pickel B."/>
            <person name="Atanasova L."/>
            <person name="Karlsson M."/>
            <person name="Huettel B."/>
            <person name="Barry K.W."/>
            <person name="Haridas S."/>
            <person name="Chen C."/>
            <person name="Bauer D."/>
            <person name="Andreopoulos W."/>
            <person name="Pangilinan J."/>
            <person name="LaButti K."/>
            <person name="Riley R."/>
            <person name="Lipzen A."/>
            <person name="Clum A."/>
            <person name="Drula E."/>
            <person name="Henrissat B."/>
            <person name="Kohler A."/>
            <person name="Grigoriev I.V."/>
            <person name="Martin F.M."/>
            <person name="Hacquard S."/>
        </authorList>
    </citation>
    <scope>NUCLEOTIDE SEQUENCE [LARGE SCALE GENOMIC DNA]</scope>
    <source>
        <strain evidence="7 8">MPI-SDFR-AT-0080</strain>
    </source>
</reference>
<sequence>MPFGILECHRMEVVPGTALMNDQSDLPPELQEVPADRLKHGTGKFSHILLVPQPSDSPNDPLNWPLWKKDTILLIVGFAAAVVGAYGPMLGPGFVPISKELGISVNTLSQATAWLILTLGLCVFLINPVAKMYGKRPVYVVTIIMLFVVSIWGAVADNYSSFLGSRIIGGIGMAPYEVLVQATISDMYFVHERATRLAVWNLFLLCGIAGASFISGYIIEDLGYKWTFGMCAILFGLCMFAVFFFVPETSYVRDAIPVSVVAEKGGSDEELGKGKNERGVRIEQVAGVDEPVPYWQSLRPWTGKRYSKAPLWKIATRPFVMFFYPAVLWGFLIYGTTLTWIVVFSVVNGVIFVEPPYNFTVGETGLTGLSPFVLTIFAEVISGPLNDWICVKLTKKNHGVYEPEFRLVLMSVTVILGTVGFFGFGLTVHHVTHWMGPVMTYGLANAALGFAAVSVFGYVIDSYPTLAEEAFVAINARQLLTFGLTYFVNDWMAKDGVLSVFNTLGAAFLAVCALTVPLWIFGKRIRSFIARQDWLNGFMSDLEA</sequence>
<keyword evidence="2 5" id="KW-0812">Transmembrane</keyword>
<proteinExistence type="predicted"/>
<gene>
    <name evidence="7" type="ORF">B0J12DRAFT_189266</name>
</gene>
<dbReference type="PANTHER" id="PTHR23502">
    <property type="entry name" value="MAJOR FACILITATOR SUPERFAMILY"/>
    <property type="match status" value="1"/>
</dbReference>
<keyword evidence="7" id="KW-0418">Kinase</keyword>
<evidence type="ECO:0000256" key="3">
    <source>
        <dbReference type="ARBA" id="ARBA00022989"/>
    </source>
</evidence>
<name>A0ABQ8G415_9PEZI</name>
<keyword evidence="4 5" id="KW-0472">Membrane</keyword>
<evidence type="ECO:0000259" key="6">
    <source>
        <dbReference type="PROSITE" id="PS50850"/>
    </source>
</evidence>
<dbReference type="PROSITE" id="PS50850">
    <property type="entry name" value="MFS"/>
    <property type="match status" value="1"/>
</dbReference>
<evidence type="ECO:0000313" key="8">
    <source>
        <dbReference type="Proteomes" id="UP000774617"/>
    </source>
</evidence>
<protein>
    <submittedName>
        <fullName evidence="7">Serine/threonine kinase 16</fullName>
    </submittedName>
</protein>
<dbReference type="Proteomes" id="UP000774617">
    <property type="component" value="Unassembled WGS sequence"/>
</dbReference>
<evidence type="ECO:0000256" key="4">
    <source>
        <dbReference type="ARBA" id="ARBA00023136"/>
    </source>
</evidence>